<dbReference type="GO" id="GO:0033557">
    <property type="term" value="C:Slx1-Slx4 complex"/>
    <property type="evidence" value="ECO:0007669"/>
    <property type="project" value="UniProtKB-UniRule"/>
</dbReference>
<organism evidence="11 12">
    <name type="scientific">Verruconis gallopava</name>
    <dbReference type="NCBI Taxonomy" id="253628"/>
    <lineage>
        <taxon>Eukaryota</taxon>
        <taxon>Fungi</taxon>
        <taxon>Dikarya</taxon>
        <taxon>Ascomycota</taxon>
        <taxon>Pezizomycotina</taxon>
        <taxon>Dothideomycetes</taxon>
        <taxon>Pleosporomycetidae</taxon>
        <taxon>Venturiales</taxon>
        <taxon>Sympoventuriaceae</taxon>
        <taxon>Verruconis</taxon>
    </lineage>
</organism>
<protein>
    <recommendedName>
        <fullName evidence="10">GIY-YIG domain-containing protein</fullName>
    </recommendedName>
</protein>
<dbReference type="CDD" id="cd10455">
    <property type="entry name" value="GIY-YIG_SLX1"/>
    <property type="match status" value="1"/>
</dbReference>
<dbReference type="PANTHER" id="PTHR20208:SF10">
    <property type="entry name" value="STRUCTURE-SPECIFIC ENDONUCLEASE SUBUNIT SLX1"/>
    <property type="match status" value="1"/>
</dbReference>
<gene>
    <name evidence="11" type="ORF">PV09_01983</name>
</gene>
<dbReference type="RefSeq" id="XP_016216975.1">
    <property type="nucleotide sequence ID" value="XM_016354959.1"/>
</dbReference>
<dbReference type="InterPro" id="IPR013083">
    <property type="entry name" value="Znf_RING/FYVE/PHD"/>
</dbReference>
<feature type="region of interest" description="Disordered" evidence="9">
    <location>
        <begin position="368"/>
        <end position="416"/>
    </location>
</feature>
<dbReference type="VEuPathDB" id="FungiDB:PV09_01983"/>
<feature type="compositionally biased region" description="Basic and acidic residues" evidence="9">
    <location>
        <begin position="395"/>
        <end position="404"/>
    </location>
</feature>
<dbReference type="GeneID" id="27309956"/>
<dbReference type="GO" id="GO:0000724">
    <property type="term" value="P:double-strand break repair via homologous recombination"/>
    <property type="evidence" value="ECO:0007669"/>
    <property type="project" value="TreeGrafter"/>
</dbReference>
<dbReference type="Gene3D" id="3.30.40.10">
    <property type="entry name" value="Zinc/RING finger domain, C3HC4 (zinc finger)"/>
    <property type="match status" value="1"/>
</dbReference>
<dbReference type="InterPro" id="IPR000305">
    <property type="entry name" value="GIY-YIG_endonuc"/>
</dbReference>
<keyword evidence="7 8" id="KW-0539">Nucleus</keyword>
<comment type="function">
    <text evidence="8">Catalytic subunit of the SLX1-SLX4 structure-specific endonuclease that resolves DNA secondary structures generated during DNA repair and recombination. Has endonuclease activity towards branched DNA substrates, introducing single-strand cuts in duplex DNA close to junctions with ss-DNA.</text>
</comment>
<evidence type="ECO:0000256" key="2">
    <source>
        <dbReference type="ARBA" id="ARBA00022759"/>
    </source>
</evidence>
<evidence type="ECO:0000313" key="11">
    <source>
        <dbReference type="EMBL" id="KIW07106.1"/>
    </source>
</evidence>
<dbReference type="STRING" id="253628.A0A0D1XWH0"/>
<dbReference type="PANTHER" id="PTHR20208">
    <property type="entry name" value="STRUCTURE-SPECIFIC ENDONUCLEASE SUBUNIT SLX1"/>
    <property type="match status" value="1"/>
</dbReference>
<evidence type="ECO:0000256" key="8">
    <source>
        <dbReference type="HAMAP-Rule" id="MF_03100"/>
    </source>
</evidence>
<dbReference type="Pfam" id="PF21202">
    <property type="entry name" value="SLX1_C"/>
    <property type="match status" value="1"/>
</dbReference>
<evidence type="ECO:0000256" key="1">
    <source>
        <dbReference type="ARBA" id="ARBA00022722"/>
    </source>
</evidence>
<evidence type="ECO:0000256" key="4">
    <source>
        <dbReference type="ARBA" id="ARBA00022801"/>
    </source>
</evidence>
<dbReference type="InterPro" id="IPR050381">
    <property type="entry name" value="SLX1_endonuclease"/>
</dbReference>
<name>A0A0D1XWH0_9PEZI</name>
<comment type="cofactor">
    <cofactor evidence="8">
        <name>a divalent metal cation</name>
        <dbReference type="ChEBI" id="CHEBI:60240"/>
    </cofactor>
</comment>
<evidence type="ECO:0000256" key="6">
    <source>
        <dbReference type="ARBA" id="ARBA00023204"/>
    </source>
</evidence>
<comment type="subcellular location">
    <subcellularLocation>
        <location evidence="8">Nucleus</location>
    </subcellularLocation>
</comment>
<keyword evidence="1 8" id="KW-0540">Nuclease</keyword>
<dbReference type="GO" id="GO:0017108">
    <property type="term" value="F:5'-flap endonuclease activity"/>
    <property type="evidence" value="ECO:0007669"/>
    <property type="project" value="InterPro"/>
</dbReference>
<dbReference type="Gene3D" id="3.40.1440.10">
    <property type="entry name" value="GIY-YIG endonuclease"/>
    <property type="match status" value="1"/>
</dbReference>
<sequence>MDTKPIPAFYCCYLLRSTVQRGFNYIGSTPNMLRRIKQHNGQSPGGAKKTSYRTLKPWEVTCIVHGFPSKIAALQFEWAWQHTYKSRHAREEDEGVLENLDFRVSPKSGKARRRKPTSHARSLTDRIMNLHILLRARSFRAWPLSVRFFCTDVFRVWNTVHEKLDTRLPETIDVTLDKDAVDHYSKTEPLTNRVDYRPNLPLHGVENLDFGYSSLKPLYEKSKLALACDNIACAVCAKNIGSLEELLVVCPHDGCEAVSHLHCLSAHFLSTSNDHGSGILPTAGCCPSCSRPAKWITLMKVLTLRTRGEKEIAKLIRKPRVRRNGNENATETAIADDEFKTIEEIEEDEDASIADLEDFESIVVKEALEDNMPSPTGINTPDRSKVVINSRRSSQARERSKSVAEETGWSDAEVLE</sequence>
<comment type="subunit">
    <text evidence="8">Forms a heterodimer with SLX4.</text>
</comment>
<keyword evidence="4 8" id="KW-0378">Hydrolase</keyword>
<feature type="domain" description="GIY-YIG" evidence="10">
    <location>
        <begin position="8"/>
        <end position="90"/>
    </location>
</feature>
<dbReference type="EMBL" id="KN847533">
    <property type="protein sequence ID" value="KIW07106.1"/>
    <property type="molecule type" value="Genomic_DNA"/>
</dbReference>
<evidence type="ECO:0000259" key="10">
    <source>
        <dbReference type="PROSITE" id="PS50164"/>
    </source>
</evidence>
<keyword evidence="2 8" id="KW-0255">Endonuclease</keyword>
<dbReference type="HOGENOM" id="CLU_030739_1_0_1"/>
<comment type="similarity">
    <text evidence="8">Belongs to the SLX1 family.</text>
</comment>
<dbReference type="SUPFAM" id="SSF82771">
    <property type="entry name" value="GIY-YIG endonuclease"/>
    <property type="match status" value="1"/>
</dbReference>
<keyword evidence="12" id="KW-1185">Reference proteome</keyword>
<accession>A0A0D1XWH0</accession>
<evidence type="ECO:0000256" key="3">
    <source>
        <dbReference type="ARBA" id="ARBA00022763"/>
    </source>
</evidence>
<dbReference type="OrthoDB" id="24645at2759"/>
<keyword evidence="3 8" id="KW-0227">DNA damage</keyword>
<dbReference type="InParanoid" id="A0A0D1XWH0"/>
<evidence type="ECO:0000313" key="12">
    <source>
        <dbReference type="Proteomes" id="UP000053259"/>
    </source>
</evidence>
<dbReference type="GO" id="GO:0008821">
    <property type="term" value="F:crossover junction DNA endonuclease activity"/>
    <property type="evidence" value="ECO:0007669"/>
    <property type="project" value="TreeGrafter"/>
</dbReference>
<evidence type="ECO:0000256" key="5">
    <source>
        <dbReference type="ARBA" id="ARBA00023172"/>
    </source>
</evidence>
<dbReference type="PROSITE" id="PS50164">
    <property type="entry name" value="GIY_YIG"/>
    <property type="match status" value="1"/>
</dbReference>
<comment type="caution">
    <text evidence="8">Lacks conserved residue(s) required for the propagation of feature annotation.</text>
</comment>
<dbReference type="AlphaFoldDB" id="A0A0D1XWH0"/>
<proteinExistence type="inferred from homology"/>
<dbReference type="HAMAP" id="MF_03100">
    <property type="entry name" value="Endonuc_su_Slx1"/>
    <property type="match status" value="1"/>
</dbReference>
<dbReference type="InterPro" id="IPR027520">
    <property type="entry name" value="Slx1"/>
</dbReference>
<keyword evidence="6 8" id="KW-0234">DNA repair</keyword>
<reference evidence="11 12" key="1">
    <citation type="submission" date="2015-01" db="EMBL/GenBank/DDBJ databases">
        <title>The Genome Sequence of Ochroconis gallopava CBS43764.</title>
        <authorList>
            <consortium name="The Broad Institute Genomics Platform"/>
            <person name="Cuomo C."/>
            <person name="de Hoog S."/>
            <person name="Gorbushina A."/>
            <person name="Stielow B."/>
            <person name="Teixiera M."/>
            <person name="Abouelleil A."/>
            <person name="Chapman S.B."/>
            <person name="Priest M."/>
            <person name="Young S.K."/>
            <person name="Wortman J."/>
            <person name="Nusbaum C."/>
            <person name="Birren B."/>
        </authorList>
    </citation>
    <scope>NUCLEOTIDE SEQUENCE [LARGE SCALE GENOMIC DNA]</scope>
    <source>
        <strain evidence="11 12">CBS 43764</strain>
    </source>
</reference>
<dbReference type="Pfam" id="PF01541">
    <property type="entry name" value="GIY-YIG"/>
    <property type="match status" value="1"/>
</dbReference>
<keyword evidence="5 8" id="KW-0233">DNA recombination</keyword>
<dbReference type="Proteomes" id="UP000053259">
    <property type="component" value="Unassembled WGS sequence"/>
</dbReference>
<evidence type="ECO:0000256" key="7">
    <source>
        <dbReference type="ARBA" id="ARBA00023242"/>
    </source>
</evidence>
<dbReference type="InterPro" id="IPR035901">
    <property type="entry name" value="GIY-YIG_endonuc_sf"/>
</dbReference>
<evidence type="ECO:0000256" key="9">
    <source>
        <dbReference type="SAM" id="MobiDB-lite"/>
    </source>
</evidence>
<dbReference type="InterPro" id="IPR048749">
    <property type="entry name" value="SLX1_C"/>
</dbReference>
<dbReference type="FunFam" id="3.40.1440.10:FF:000006">
    <property type="entry name" value="Structure-specific endonuclease subunit SLX1"/>
    <property type="match status" value="1"/>
</dbReference>
<dbReference type="FunCoup" id="A0A0D1XWH0">
    <property type="interactions" value="411"/>
</dbReference>